<gene>
    <name evidence="2" type="ORF">NMK71_06155</name>
</gene>
<sequence length="76" mass="8819">MKIKITLLSFILLLSSPFFAQDALKVKYGKQEKWEMNEESAKDPRLAEAELRAMEEVRNVELILLGNQAEYSFVKK</sequence>
<dbReference type="RefSeq" id="WP_304417537.1">
    <property type="nucleotide sequence ID" value="NZ_JANAIE010000007.1"/>
</dbReference>
<organism evidence="2 3">
    <name type="scientific">Profundicola chukchiensis</name>
    <dbReference type="NCBI Taxonomy" id="2961959"/>
    <lineage>
        <taxon>Bacteria</taxon>
        <taxon>Pseudomonadati</taxon>
        <taxon>Bacteroidota</taxon>
        <taxon>Flavobacteriia</taxon>
        <taxon>Flavobacteriales</taxon>
        <taxon>Weeksellaceae</taxon>
        <taxon>Profundicola</taxon>
    </lineage>
</organism>
<feature type="signal peptide" evidence="1">
    <location>
        <begin position="1"/>
        <end position="20"/>
    </location>
</feature>
<protein>
    <submittedName>
        <fullName evidence="2">Uncharacterized protein</fullName>
    </submittedName>
</protein>
<keyword evidence="1" id="KW-0732">Signal</keyword>
<dbReference type="AlphaFoldDB" id="A0A9X4RVP4"/>
<feature type="chain" id="PRO_5040911485" evidence="1">
    <location>
        <begin position="21"/>
        <end position="76"/>
    </location>
</feature>
<evidence type="ECO:0000313" key="2">
    <source>
        <dbReference type="EMBL" id="MDG4945990.1"/>
    </source>
</evidence>
<evidence type="ECO:0000256" key="1">
    <source>
        <dbReference type="SAM" id="SignalP"/>
    </source>
</evidence>
<name>A0A9X4RVP4_9FLAO</name>
<evidence type="ECO:0000313" key="3">
    <source>
        <dbReference type="Proteomes" id="UP001152599"/>
    </source>
</evidence>
<accession>A0A9X4RVP4</accession>
<dbReference type="Proteomes" id="UP001152599">
    <property type="component" value="Unassembled WGS sequence"/>
</dbReference>
<keyword evidence="3" id="KW-1185">Reference proteome</keyword>
<proteinExistence type="predicted"/>
<dbReference type="EMBL" id="JANCMU010000002">
    <property type="protein sequence ID" value="MDG4945990.1"/>
    <property type="molecule type" value="Genomic_DNA"/>
</dbReference>
<reference evidence="2" key="1">
    <citation type="submission" date="2022-07" db="EMBL/GenBank/DDBJ databases">
        <title>Description and genome-wide analysis of Profundicola chukchiensis gen. nov., sp. nov., marine bacteria isolated from bottom sediments of the Chukchi Sea.</title>
        <authorList>
            <person name="Romanenko L."/>
            <person name="Otstavnykh N."/>
            <person name="Kurilenko V."/>
            <person name="Eremeev V."/>
            <person name="Velansky P."/>
            <person name="Mikhailov V."/>
            <person name="Isaeva M."/>
        </authorList>
    </citation>
    <scope>NUCLEOTIDE SEQUENCE</scope>
    <source>
        <strain evidence="2">KMM 9713</strain>
    </source>
</reference>
<comment type="caution">
    <text evidence="2">The sequence shown here is derived from an EMBL/GenBank/DDBJ whole genome shotgun (WGS) entry which is preliminary data.</text>
</comment>